<evidence type="ECO:0000259" key="3">
    <source>
        <dbReference type="Pfam" id="PF02826"/>
    </source>
</evidence>
<evidence type="ECO:0000256" key="1">
    <source>
        <dbReference type="ARBA" id="ARBA00023002"/>
    </source>
</evidence>
<feature type="domain" description="D-isomer specific 2-hydroxyacid dehydrogenase NAD-binding" evidence="3">
    <location>
        <begin position="232"/>
        <end position="336"/>
    </location>
</feature>
<dbReference type="AlphaFoldDB" id="A0A364NE45"/>
<organism evidence="4 5">
    <name type="scientific">Stemphylium lycopersici</name>
    <name type="common">Tomato gray leaf spot disease fungus</name>
    <name type="synonym">Thyrospora lycopersici</name>
    <dbReference type="NCBI Taxonomy" id="183478"/>
    <lineage>
        <taxon>Eukaryota</taxon>
        <taxon>Fungi</taxon>
        <taxon>Dikarya</taxon>
        <taxon>Ascomycota</taxon>
        <taxon>Pezizomycotina</taxon>
        <taxon>Dothideomycetes</taxon>
        <taxon>Pleosporomycetidae</taxon>
        <taxon>Pleosporales</taxon>
        <taxon>Pleosporineae</taxon>
        <taxon>Pleosporaceae</taxon>
        <taxon>Stemphylium</taxon>
    </lineage>
</organism>
<feature type="domain" description="D-isomer specific 2-hydroxyacid dehydrogenase NAD-binding" evidence="3">
    <location>
        <begin position="136"/>
        <end position="207"/>
    </location>
</feature>
<name>A0A364NE45_STELY</name>
<evidence type="ECO:0000313" key="4">
    <source>
        <dbReference type="EMBL" id="RAR15585.1"/>
    </source>
</evidence>
<evidence type="ECO:0000313" key="5">
    <source>
        <dbReference type="Proteomes" id="UP000249619"/>
    </source>
</evidence>
<dbReference type="InterPro" id="IPR036291">
    <property type="entry name" value="NAD(P)-bd_dom_sf"/>
</dbReference>
<dbReference type="PANTHER" id="PTHR43333:SF1">
    <property type="entry name" value="D-ISOMER SPECIFIC 2-HYDROXYACID DEHYDROGENASE NAD-BINDING DOMAIN-CONTAINING PROTEIN"/>
    <property type="match status" value="1"/>
</dbReference>
<dbReference type="GO" id="GO:0051287">
    <property type="term" value="F:NAD binding"/>
    <property type="evidence" value="ECO:0007669"/>
    <property type="project" value="InterPro"/>
</dbReference>
<accession>A0A364NE45</accession>
<dbReference type="EMBL" id="QGDH01000010">
    <property type="protein sequence ID" value="RAR15585.1"/>
    <property type="molecule type" value="Genomic_DNA"/>
</dbReference>
<dbReference type="Proteomes" id="UP000249619">
    <property type="component" value="Unassembled WGS sequence"/>
</dbReference>
<keyword evidence="5" id="KW-1185">Reference proteome</keyword>
<gene>
    <name evidence="4" type="ORF">DDE83_001035</name>
</gene>
<protein>
    <submittedName>
        <fullName evidence="4">2-hydroxyacid dehydrogenase protein</fullName>
    </submittedName>
</protein>
<dbReference type="SUPFAM" id="SSF51735">
    <property type="entry name" value="NAD(P)-binding Rossmann-fold domains"/>
    <property type="match status" value="1"/>
</dbReference>
<proteinExistence type="predicted"/>
<dbReference type="Gene3D" id="3.40.50.720">
    <property type="entry name" value="NAD(P)-binding Rossmann-like Domain"/>
    <property type="match status" value="2"/>
</dbReference>
<dbReference type="InterPro" id="IPR029752">
    <property type="entry name" value="D-isomer_DH_CS1"/>
</dbReference>
<reference evidence="5" key="1">
    <citation type="submission" date="2018-05" db="EMBL/GenBank/DDBJ databases">
        <title>Draft genome sequence of Stemphylium lycopersici strain CIDEFI 213.</title>
        <authorList>
            <person name="Medina R."/>
            <person name="Franco M.E.E."/>
            <person name="Lucentini C.G."/>
            <person name="Saparrat M.C.N."/>
            <person name="Balatti P.A."/>
        </authorList>
    </citation>
    <scope>NUCLEOTIDE SEQUENCE [LARGE SCALE GENOMIC DNA]</scope>
    <source>
        <strain evidence="5">CIDEFI 213</strain>
    </source>
</reference>
<dbReference type="InterPro" id="IPR006140">
    <property type="entry name" value="D-isomer_DH_NAD-bd"/>
</dbReference>
<dbReference type="PANTHER" id="PTHR43333">
    <property type="entry name" value="2-HACID_DH_C DOMAIN-CONTAINING PROTEIN"/>
    <property type="match status" value="1"/>
</dbReference>
<dbReference type="GO" id="GO:0016491">
    <property type="term" value="F:oxidoreductase activity"/>
    <property type="evidence" value="ECO:0007669"/>
    <property type="project" value="UniProtKB-KW"/>
</dbReference>
<keyword evidence="2" id="KW-0520">NAD</keyword>
<evidence type="ECO:0000256" key="2">
    <source>
        <dbReference type="ARBA" id="ARBA00023027"/>
    </source>
</evidence>
<dbReference type="PROSITE" id="PS00065">
    <property type="entry name" value="D_2_HYDROXYACID_DH_1"/>
    <property type="match status" value="1"/>
</dbReference>
<dbReference type="STRING" id="183478.A0A364NE45"/>
<dbReference type="CDD" id="cd12163">
    <property type="entry name" value="2-Hacid_dh_5"/>
    <property type="match status" value="1"/>
</dbReference>
<dbReference type="Pfam" id="PF02826">
    <property type="entry name" value="2-Hacid_dh_C"/>
    <property type="match status" value="2"/>
</dbReference>
<comment type="caution">
    <text evidence="4">The sequence shown here is derived from an EMBL/GenBank/DDBJ whole genome shotgun (WGS) entry which is preliminary data.</text>
</comment>
<sequence length="373" mass="41152">MGGGPDLPFRNGVSKEKEFVLCALPWPEEQASRGIKALKEAFDDVKVEYYHSKFENGKAELVDVPEESIRRADYLATLFWLPESPSDIPSAKLIQFYSAGTNHVANHPIYTGSKIPLCSANGVHGPQIAEWVIMMDLVHSHSYTKLYENQKRKVWDQKVGMNVSDRVGKRVGILGYGSIGRQVAHVAKAMGMDVIAYTASPRKTPESKHDNGYIVPGTGDPDGSIPSAWYSGTNKEDIHEFLKQEIDLLVVSVPLTKATTNLLSTPEFELLHKSNPKGTYVANIARGQIIDQKALITALEEKHISGAALDVTDPEPLPKDDPLWDAPNVLITPHCSGSSDVYADRAFQVLIENIKRHRSGGKLINEVNRGRGY</sequence>
<keyword evidence="1" id="KW-0560">Oxidoreductase</keyword>